<dbReference type="InterPro" id="IPR036291">
    <property type="entry name" value="NAD(P)-bd_dom_sf"/>
</dbReference>
<dbReference type="OrthoDB" id="9776016at2"/>
<accession>A0A7W3JK08</accession>
<dbReference type="Proteomes" id="UP000321154">
    <property type="component" value="Unassembled WGS sequence"/>
</dbReference>
<evidence type="ECO:0000256" key="1">
    <source>
        <dbReference type="ARBA" id="ARBA00007637"/>
    </source>
</evidence>
<dbReference type="Pfam" id="PF01370">
    <property type="entry name" value="Epimerase"/>
    <property type="match status" value="1"/>
</dbReference>
<gene>
    <name evidence="4" type="ORF">FB463_002533</name>
    <name evidence="3" type="ORF">FFA01_19490</name>
</gene>
<protein>
    <submittedName>
        <fullName evidence="4">Nucleoside-diphosphate-sugar epimerase</fullName>
    </submittedName>
</protein>
<dbReference type="Gene3D" id="3.40.50.720">
    <property type="entry name" value="NAD(P)-binding Rossmann-like Domain"/>
    <property type="match status" value="1"/>
</dbReference>
<comment type="similarity">
    <text evidence="1">Belongs to the NAD(P)-dependent epimerase/dehydratase family.</text>
</comment>
<evidence type="ECO:0000313" key="4">
    <source>
        <dbReference type="EMBL" id="MBA8814267.1"/>
    </source>
</evidence>
<proteinExistence type="inferred from homology"/>
<evidence type="ECO:0000313" key="6">
    <source>
        <dbReference type="Proteomes" id="UP000522688"/>
    </source>
</evidence>
<name>A0A7W3JK08_9MICO</name>
<feature type="domain" description="NAD-dependent epimerase/dehydratase" evidence="2">
    <location>
        <begin position="7"/>
        <end position="213"/>
    </location>
</feature>
<comment type="caution">
    <text evidence="4">The sequence shown here is derived from an EMBL/GenBank/DDBJ whole genome shotgun (WGS) entry which is preliminary data.</text>
</comment>
<reference evidence="4 6" key="2">
    <citation type="submission" date="2020-07" db="EMBL/GenBank/DDBJ databases">
        <title>Sequencing the genomes of 1000 actinobacteria strains.</title>
        <authorList>
            <person name="Klenk H.-P."/>
        </authorList>
    </citation>
    <scope>NUCLEOTIDE SEQUENCE [LARGE SCALE GENOMIC DNA]</scope>
    <source>
        <strain evidence="4 6">DSM 10309</strain>
    </source>
</reference>
<keyword evidence="5" id="KW-1185">Reference proteome</keyword>
<dbReference type="RefSeq" id="WP_146855569.1">
    <property type="nucleotide sequence ID" value="NZ_BAAAHR010000007.1"/>
</dbReference>
<reference evidence="3 5" key="1">
    <citation type="submission" date="2019-07" db="EMBL/GenBank/DDBJ databases">
        <title>Whole genome shotgun sequence of Frigoribacterium faeni NBRC 103066.</title>
        <authorList>
            <person name="Hosoyama A."/>
            <person name="Uohara A."/>
            <person name="Ohji S."/>
            <person name="Ichikawa N."/>
        </authorList>
    </citation>
    <scope>NUCLEOTIDE SEQUENCE [LARGE SCALE GENOMIC DNA]</scope>
    <source>
        <strain evidence="3 5">NBRC 103066</strain>
    </source>
</reference>
<dbReference type="EMBL" id="BJUV01000018">
    <property type="protein sequence ID" value="GEK83640.1"/>
    <property type="molecule type" value="Genomic_DNA"/>
</dbReference>
<dbReference type="Proteomes" id="UP000522688">
    <property type="component" value="Unassembled WGS sequence"/>
</dbReference>
<sequence length="333" mass="35744">MSALTVLFIGGTGIISSAAAVRVRELGHDLTIINRGSSSIRPAPAGVEVLTGDVSDPASIRRAIGDRCFDVVVDFVAFTPDQVQADVDLFTGRVGQYVFISSASAYQKPVAALPIRESSPLRNPYWQYSRDKIACEDLLVGAYREHGFPVTIIRPSHTYDRTSIPVTGGWTAIDRMRRGVEVVVPGDGTSLWTLTHHADFARAFVGLLGLPAAVGDVFHITSDEALPWNQIYTTLAAAAGVGDPKLVHVASESVAVVEPEWGPGILGDKAHSVVFDNSKVKAFVPGWHAATSWATGAREIVEWFDADASRREIDPAAESAFERLLAGARAFHA</sequence>
<evidence type="ECO:0000313" key="5">
    <source>
        <dbReference type="Proteomes" id="UP000321154"/>
    </source>
</evidence>
<evidence type="ECO:0000313" key="3">
    <source>
        <dbReference type="EMBL" id="GEK83640.1"/>
    </source>
</evidence>
<dbReference type="PANTHER" id="PTHR43000">
    <property type="entry name" value="DTDP-D-GLUCOSE 4,6-DEHYDRATASE-RELATED"/>
    <property type="match status" value="1"/>
</dbReference>
<dbReference type="SUPFAM" id="SSF51735">
    <property type="entry name" value="NAD(P)-binding Rossmann-fold domains"/>
    <property type="match status" value="1"/>
</dbReference>
<dbReference type="EMBL" id="JACGWW010000003">
    <property type="protein sequence ID" value="MBA8814267.1"/>
    <property type="molecule type" value="Genomic_DNA"/>
</dbReference>
<evidence type="ECO:0000259" key="2">
    <source>
        <dbReference type="Pfam" id="PF01370"/>
    </source>
</evidence>
<dbReference type="AlphaFoldDB" id="A0A7W3JK08"/>
<dbReference type="InterPro" id="IPR001509">
    <property type="entry name" value="Epimerase_deHydtase"/>
</dbReference>
<organism evidence="4 6">
    <name type="scientific">Frigoribacterium faeni</name>
    <dbReference type="NCBI Taxonomy" id="145483"/>
    <lineage>
        <taxon>Bacteria</taxon>
        <taxon>Bacillati</taxon>
        <taxon>Actinomycetota</taxon>
        <taxon>Actinomycetes</taxon>
        <taxon>Micrococcales</taxon>
        <taxon>Microbacteriaceae</taxon>
        <taxon>Frigoribacterium</taxon>
    </lineage>
</organism>